<dbReference type="PROSITE" id="PS51186">
    <property type="entry name" value="GNAT"/>
    <property type="match status" value="1"/>
</dbReference>
<dbReference type="GO" id="GO:0016746">
    <property type="term" value="F:acyltransferase activity"/>
    <property type="evidence" value="ECO:0007669"/>
    <property type="project" value="UniProtKB-KW"/>
</dbReference>
<dbReference type="EC" id="2.3.1.-" evidence="4"/>
<dbReference type="RefSeq" id="WP_386730154.1">
    <property type="nucleotide sequence ID" value="NZ_JBHSTP010000002.1"/>
</dbReference>
<comment type="caution">
    <text evidence="4">The sequence shown here is derived from an EMBL/GenBank/DDBJ whole genome shotgun (WGS) entry which is preliminary data.</text>
</comment>
<feature type="domain" description="N-acetyltransferase" evidence="3">
    <location>
        <begin position="10"/>
        <end position="166"/>
    </location>
</feature>
<dbReference type="PANTHER" id="PTHR43800:SF1">
    <property type="entry name" value="PEPTIDYL-LYSINE N-ACETYLTRANSFERASE YJAB"/>
    <property type="match status" value="1"/>
</dbReference>
<gene>
    <name evidence="4" type="ORF">ACFQB0_08495</name>
</gene>
<dbReference type="EMBL" id="JBHSTP010000002">
    <property type="protein sequence ID" value="MFC6356144.1"/>
    <property type="molecule type" value="Genomic_DNA"/>
</dbReference>
<dbReference type="InterPro" id="IPR000182">
    <property type="entry name" value="GNAT_dom"/>
</dbReference>
<evidence type="ECO:0000313" key="4">
    <source>
        <dbReference type="EMBL" id="MFC6356144.1"/>
    </source>
</evidence>
<evidence type="ECO:0000256" key="2">
    <source>
        <dbReference type="ARBA" id="ARBA00023315"/>
    </source>
</evidence>
<dbReference type="Proteomes" id="UP001596306">
    <property type="component" value="Unassembled WGS sequence"/>
</dbReference>
<dbReference type="InterPro" id="IPR016181">
    <property type="entry name" value="Acyl_CoA_acyltransferase"/>
</dbReference>
<sequence>MTTLTPARAITLRAAAPADESLLRRIFEQSRSADFSGFPAGLRPALVDMQYRAQQAQYSAQYPEARHEVILVDGAVAGRILVDESGTAWRLIDISVSSEHRNGGIGTAVLSEVCERASASGRPVELSVWAGNRAARRLYERLGFSVAAERPDYLSLHRAPDALPSTAGHNRIARTS</sequence>
<proteinExistence type="predicted"/>
<dbReference type="PANTHER" id="PTHR43800">
    <property type="entry name" value="PEPTIDYL-LYSINE N-ACETYLTRANSFERASE YJAB"/>
    <property type="match status" value="1"/>
</dbReference>
<protein>
    <submittedName>
        <fullName evidence="4">GNAT family N-acetyltransferase</fullName>
        <ecNumber evidence="4">2.3.1.-</ecNumber>
    </submittedName>
</protein>
<dbReference type="SUPFAM" id="SSF55729">
    <property type="entry name" value="Acyl-CoA N-acyltransferases (Nat)"/>
    <property type="match status" value="1"/>
</dbReference>
<accession>A0ABW1VE14</accession>
<reference evidence="5" key="1">
    <citation type="journal article" date="2019" name="Int. J. Syst. Evol. Microbiol.">
        <title>The Global Catalogue of Microorganisms (GCM) 10K type strain sequencing project: providing services to taxonomists for standard genome sequencing and annotation.</title>
        <authorList>
            <consortium name="The Broad Institute Genomics Platform"/>
            <consortium name="The Broad Institute Genome Sequencing Center for Infectious Disease"/>
            <person name="Wu L."/>
            <person name="Ma J."/>
        </authorList>
    </citation>
    <scope>NUCLEOTIDE SEQUENCE [LARGE SCALE GENOMIC DNA]</scope>
    <source>
        <strain evidence="5">CCUG 43304</strain>
    </source>
</reference>
<keyword evidence="1 4" id="KW-0808">Transferase</keyword>
<evidence type="ECO:0000259" key="3">
    <source>
        <dbReference type="PROSITE" id="PS51186"/>
    </source>
</evidence>
<dbReference type="Pfam" id="PF00583">
    <property type="entry name" value="Acetyltransf_1"/>
    <property type="match status" value="1"/>
</dbReference>
<dbReference type="CDD" id="cd04301">
    <property type="entry name" value="NAT_SF"/>
    <property type="match status" value="1"/>
</dbReference>
<name>A0ABW1VE14_9MICO</name>
<evidence type="ECO:0000256" key="1">
    <source>
        <dbReference type="ARBA" id="ARBA00022679"/>
    </source>
</evidence>
<keyword evidence="5" id="KW-1185">Reference proteome</keyword>
<dbReference type="Gene3D" id="3.40.630.30">
    <property type="match status" value="1"/>
</dbReference>
<keyword evidence="2 4" id="KW-0012">Acyltransferase</keyword>
<evidence type="ECO:0000313" key="5">
    <source>
        <dbReference type="Proteomes" id="UP001596306"/>
    </source>
</evidence>
<organism evidence="4 5">
    <name type="scientific">Luethyella okanaganae</name>
    <dbReference type="NCBI Taxonomy" id="69372"/>
    <lineage>
        <taxon>Bacteria</taxon>
        <taxon>Bacillati</taxon>
        <taxon>Actinomycetota</taxon>
        <taxon>Actinomycetes</taxon>
        <taxon>Micrococcales</taxon>
        <taxon>Microbacteriaceae</taxon>
        <taxon>Luethyella</taxon>
    </lineage>
</organism>